<reference evidence="2 3" key="1">
    <citation type="submission" date="2018-09" db="EMBL/GenBank/DDBJ databases">
        <title>Comparative genomics of Leucobacter spp.</title>
        <authorList>
            <person name="Reis A.C."/>
            <person name="Kolvenbach B.A."/>
            <person name="Corvini P.F.X."/>
            <person name="Nunes O.C."/>
        </authorList>
    </citation>
    <scope>NUCLEOTIDE SEQUENCE [LARGE SCALE GENOMIC DNA]</scope>
    <source>
        <strain evidence="2 3">TAN 31504</strain>
    </source>
</reference>
<dbReference type="InterPro" id="IPR000073">
    <property type="entry name" value="AB_hydrolase_1"/>
</dbReference>
<dbReference type="PANTHER" id="PTHR43194">
    <property type="entry name" value="HYDROLASE ALPHA/BETA FOLD FAMILY"/>
    <property type="match status" value="1"/>
</dbReference>
<sequence length="268" mass="29054">MERAENTERTMQDIYVRRYGHGPRKIVGIHGWFGDERSYDRLEEALDPGRVECAWPALRGIGPSRGVVGDYSIAEMASDALDVGWNLGWSSFSLVGHSMGGKAALLAAATAPATVERVLALAPVPLGAEVFPPEVWRTFDRAANDSASRRAVISASLGEQGPEHWVERLAAEAGERAKAEVMRSYLRSWVGDDHREVVAGCGVPTLAVVGTRDPSITEQSVTAEFGDLLTDWRVASIAGAGHYVLDEAPLQVGAIAQEFFLRDSADHW</sequence>
<organism evidence="2 3">
    <name type="scientific">Leucobacter chromiireducens subsp. solipictus</name>
    <dbReference type="NCBI Taxonomy" id="398235"/>
    <lineage>
        <taxon>Bacteria</taxon>
        <taxon>Bacillati</taxon>
        <taxon>Actinomycetota</taxon>
        <taxon>Actinomycetes</taxon>
        <taxon>Micrococcales</taxon>
        <taxon>Microbacteriaceae</taxon>
        <taxon>Leucobacter</taxon>
    </lineage>
</organism>
<dbReference type="InterPro" id="IPR029058">
    <property type="entry name" value="AB_hydrolase_fold"/>
</dbReference>
<evidence type="ECO:0000259" key="1">
    <source>
        <dbReference type="Pfam" id="PF12697"/>
    </source>
</evidence>
<evidence type="ECO:0000313" key="3">
    <source>
        <dbReference type="Proteomes" id="UP001645859"/>
    </source>
</evidence>
<feature type="domain" description="AB hydrolase-1" evidence="1">
    <location>
        <begin position="26"/>
        <end position="252"/>
    </location>
</feature>
<dbReference type="Gene3D" id="3.40.50.1820">
    <property type="entry name" value="alpha/beta hydrolase"/>
    <property type="match status" value="1"/>
</dbReference>
<comment type="caution">
    <text evidence="2">The sequence shown here is derived from an EMBL/GenBank/DDBJ whole genome shotgun (WGS) entry which is preliminary data.</text>
</comment>
<dbReference type="GO" id="GO:0016787">
    <property type="term" value="F:hydrolase activity"/>
    <property type="evidence" value="ECO:0007669"/>
    <property type="project" value="UniProtKB-KW"/>
</dbReference>
<evidence type="ECO:0000313" key="2">
    <source>
        <dbReference type="EMBL" id="MBL3680126.1"/>
    </source>
</evidence>
<gene>
    <name evidence="2" type="ORF">D3230_12640</name>
</gene>
<dbReference type="EMBL" id="QYAC01000006">
    <property type="protein sequence ID" value="MBL3680126.1"/>
    <property type="molecule type" value="Genomic_DNA"/>
</dbReference>
<name>A0ABS1SHU7_9MICO</name>
<accession>A0ABS1SHU7</accession>
<dbReference type="InterPro" id="IPR050228">
    <property type="entry name" value="Carboxylesterase_BioH"/>
</dbReference>
<protein>
    <submittedName>
        <fullName evidence="2">Alpha/beta hydrolase</fullName>
    </submittedName>
</protein>
<keyword evidence="3" id="KW-1185">Reference proteome</keyword>
<dbReference type="Proteomes" id="UP001645859">
    <property type="component" value="Unassembled WGS sequence"/>
</dbReference>
<proteinExistence type="predicted"/>
<keyword evidence="2" id="KW-0378">Hydrolase</keyword>
<dbReference type="PANTHER" id="PTHR43194:SF2">
    <property type="entry name" value="PEROXISOMAL MEMBRANE PROTEIN LPX1"/>
    <property type="match status" value="1"/>
</dbReference>
<dbReference type="SUPFAM" id="SSF53474">
    <property type="entry name" value="alpha/beta-Hydrolases"/>
    <property type="match status" value="1"/>
</dbReference>
<dbReference type="Pfam" id="PF12697">
    <property type="entry name" value="Abhydrolase_6"/>
    <property type="match status" value="1"/>
</dbReference>